<dbReference type="AlphaFoldDB" id="A0A482IUA0"/>
<protein>
    <submittedName>
        <fullName evidence="1">Uncharacterized protein</fullName>
    </submittedName>
</protein>
<evidence type="ECO:0000313" key="1">
    <source>
        <dbReference type="EMBL" id="QBP10420.1"/>
    </source>
</evidence>
<dbReference type="SUPFAM" id="SSF143081">
    <property type="entry name" value="BB1717-like"/>
    <property type="match status" value="1"/>
</dbReference>
<organism evidence="1 2">
    <name type="scientific">Cupriavidus metallidurans</name>
    <dbReference type="NCBI Taxonomy" id="119219"/>
    <lineage>
        <taxon>Bacteria</taxon>
        <taxon>Pseudomonadati</taxon>
        <taxon>Pseudomonadota</taxon>
        <taxon>Betaproteobacteria</taxon>
        <taxon>Burkholderiales</taxon>
        <taxon>Burkholderiaceae</taxon>
        <taxon>Cupriavidus</taxon>
    </lineage>
</organism>
<dbReference type="OrthoDB" id="6192129at2"/>
<reference evidence="1 2" key="1">
    <citation type="submission" date="2019-03" db="EMBL/GenBank/DDBJ databases">
        <title>Comparative insights into the high quality Complete genome sequence of highly metal resistant Cupriavidus metallidurans strain BS1 isolated from a gold-copper mine.</title>
        <authorList>
            <person name="Mazhar H.S."/>
            <person name="Rensing C."/>
        </authorList>
    </citation>
    <scope>NUCLEOTIDE SEQUENCE [LARGE SCALE GENOMIC DNA]</scope>
    <source>
        <strain evidence="1 2">BS1</strain>
    </source>
</reference>
<sequence length="61" mass="6738">MCLSHAPVQRQVLRDVFGVEPAAGEWKAEAWPDYPAPIIRAAEDGSRETVLGQFGLIPAYR</sequence>
<dbReference type="EMBL" id="CP037900">
    <property type="protein sequence ID" value="QBP10420.1"/>
    <property type="molecule type" value="Genomic_DNA"/>
</dbReference>
<evidence type="ECO:0000313" key="2">
    <source>
        <dbReference type="Proteomes" id="UP000253772"/>
    </source>
</evidence>
<dbReference type="Proteomes" id="UP000253772">
    <property type="component" value="Chromosome c1"/>
</dbReference>
<gene>
    <name evidence="1" type="ORF">DDF84_011985</name>
</gene>
<dbReference type="InterPro" id="IPR036590">
    <property type="entry name" value="SRAP-like"/>
</dbReference>
<proteinExistence type="predicted"/>
<dbReference type="RefSeq" id="WP_111733497.1">
    <property type="nucleotide sequence ID" value="NZ_CP037900.1"/>
</dbReference>
<accession>A0A482IUA0</accession>
<name>A0A482IUA0_9BURK</name>